<evidence type="ECO:0000256" key="1">
    <source>
        <dbReference type="SAM" id="MobiDB-lite"/>
    </source>
</evidence>
<evidence type="ECO:0000313" key="2">
    <source>
        <dbReference type="EMBL" id="TNN24985.1"/>
    </source>
</evidence>
<feature type="compositionally biased region" description="Basic and acidic residues" evidence="1">
    <location>
        <begin position="122"/>
        <end position="132"/>
    </location>
</feature>
<gene>
    <name evidence="2" type="ORF">EYF80_064888</name>
</gene>
<name>A0A4Z2E894_9TELE</name>
<sequence length="132" mass="13975">MGPHGGHGDHLKTREGKAPPHHDVLAVAPSVAAVPHDATGVLGNMSAPPSFSAILRAEMESLKWSRQASVAHSRHRVFPVPDPVGLLKPAEPQGGSSLGDWSSKTPWRTGAPRPHGGLELQDPIKDWSSETP</sequence>
<evidence type="ECO:0000313" key="3">
    <source>
        <dbReference type="Proteomes" id="UP000314294"/>
    </source>
</evidence>
<proteinExistence type="predicted"/>
<keyword evidence="3" id="KW-1185">Reference proteome</keyword>
<accession>A0A4Z2E894</accession>
<organism evidence="2 3">
    <name type="scientific">Liparis tanakae</name>
    <name type="common">Tanaka's snailfish</name>
    <dbReference type="NCBI Taxonomy" id="230148"/>
    <lineage>
        <taxon>Eukaryota</taxon>
        <taxon>Metazoa</taxon>
        <taxon>Chordata</taxon>
        <taxon>Craniata</taxon>
        <taxon>Vertebrata</taxon>
        <taxon>Euteleostomi</taxon>
        <taxon>Actinopterygii</taxon>
        <taxon>Neopterygii</taxon>
        <taxon>Teleostei</taxon>
        <taxon>Neoteleostei</taxon>
        <taxon>Acanthomorphata</taxon>
        <taxon>Eupercaria</taxon>
        <taxon>Perciformes</taxon>
        <taxon>Cottioidei</taxon>
        <taxon>Cottales</taxon>
        <taxon>Liparidae</taxon>
        <taxon>Liparis</taxon>
    </lineage>
</organism>
<feature type="region of interest" description="Disordered" evidence="1">
    <location>
        <begin position="1"/>
        <end position="22"/>
    </location>
</feature>
<reference evidence="2 3" key="1">
    <citation type="submission" date="2019-03" db="EMBL/GenBank/DDBJ databases">
        <title>First draft genome of Liparis tanakae, snailfish: a comprehensive survey of snailfish specific genes.</title>
        <authorList>
            <person name="Kim W."/>
            <person name="Song I."/>
            <person name="Jeong J.-H."/>
            <person name="Kim D."/>
            <person name="Kim S."/>
            <person name="Ryu S."/>
            <person name="Song J.Y."/>
            <person name="Lee S.K."/>
        </authorList>
    </citation>
    <scope>NUCLEOTIDE SEQUENCE [LARGE SCALE GENOMIC DNA]</scope>
    <source>
        <tissue evidence="2">Muscle</tissue>
    </source>
</reference>
<dbReference type="EMBL" id="SRLO01013762">
    <property type="protein sequence ID" value="TNN24985.1"/>
    <property type="molecule type" value="Genomic_DNA"/>
</dbReference>
<feature type="region of interest" description="Disordered" evidence="1">
    <location>
        <begin position="80"/>
        <end position="132"/>
    </location>
</feature>
<comment type="caution">
    <text evidence="2">The sequence shown here is derived from an EMBL/GenBank/DDBJ whole genome shotgun (WGS) entry which is preliminary data.</text>
</comment>
<dbReference type="AlphaFoldDB" id="A0A4Z2E894"/>
<protein>
    <submittedName>
        <fullName evidence="2">Uncharacterized protein</fullName>
    </submittedName>
</protein>
<dbReference type="Proteomes" id="UP000314294">
    <property type="component" value="Unassembled WGS sequence"/>
</dbReference>